<evidence type="ECO:0000313" key="1">
    <source>
        <dbReference type="EMBL" id="KAI3804346.1"/>
    </source>
</evidence>
<keyword evidence="2" id="KW-1185">Reference proteome</keyword>
<accession>A0ACB9IA30</accession>
<comment type="caution">
    <text evidence="1">The sequence shown here is derived from an EMBL/GenBank/DDBJ whole genome shotgun (WGS) entry which is preliminary data.</text>
</comment>
<evidence type="ECO:0000313" key="2">
    <source>
        <dbReference type="Proteomes" id="UP001056120"/>
    </source>
</evidence>
<reference evidence="2" key="1">
    <citation type="journal article" date="2022" name="Mol. Ecol. Resour.">
        <title>The genomes of chicory, endive, great burdock and yacon provide insights into Asteraceae palaeo-polyploidization history and plant inulin production.</title>
        <authorList>
            <person name="Fan W."/>
            <person name="Wang S."/>
            <person name="Wang H."/>
            <person name="Wang A."/>
            <person name="Jiang F."/>
            <person name="Liu H."/>
            <person name="Zhao H."/>
            <person name="Xu D."/>
            <person name="Zhang Y."/>
        </authorList>
    </citation>
    <scope>NUCLEOTIDE SEQUENCE [LARGE SCALE GENOMIC DNA]</scope>
    <source>
        <strain evidence="2">cv. Yunnan</strain>
    </source>
</reference>
<reference evidence="1 2" key="2">
    <citation type="journal article" date="2022" name="Mol. Ecol. Resour.">
        <title>The genomes of chicory, endive, great burdock and yacon provide insights into Asteraceae paleo-polyploidization history and plant inulin production.</title>
        <authorList>
            <person name="Fan W."/>
            <person name="Wang S."/>
            <person name="Wang H."/>
            <person name="Wang A."/>
            <person name="Jiang F."/>
            <person name="Liu H."/>
            <person name="Zhao H."/>
            <person name="Xu D."/>
            <person name="Zhang Y."/>
        </authorList>
    </citation>
    <scope>NUCLEOTIDE SEQUENCE [LARGE SCALE GENOMIC DNA]</scope>
    <source>
        <strain evidence="2">cv. Yunnan</strain>
        <tissue evidence="1">Leaves</tissue>
    </source>
</reference>
<gene>
    <name evidence="1" type="ORF">L1987_25818</name>
</gene>
<organism evidence="1 2">
    <name type="scientific">Smallanthus sonchifolius</name>
    <dbReference type="NCBI Taxonomy" id="185202"/>
    <lineage>
        <taxon>Eukaryota</taxon>
        <taxon>Viridiplantae</taxon>
        <taxon>Streptophyta</taxon>
        <taxon>Embryophyta</taxon>
        <taxon>Tracheophyta</taxon>
        <taxon>Spermatophyta</taxon>
        <taxon>Magnoliopsida</taxon>
        <taxon>eudicotyledons</taxon>
        <taxon>Gunneridae</taxon>
        <taxon>Pentapetalae</taxon>
        <taxon>asterids</taxon>
        <taxon>campanulids</taxon>
        <taxon>Asterales</taxon>
        <taxon>Asteraceae</taxon>
        <taxon>Asteroideae</taxon>
        <taxon>Heliantheae alliance</taxon>
        <taxon>Millerieae</taxon>
        <taxon>Smallanthus</taxon>
    </lineage>
</organism>
<dbReference type="EMBL" id="CM042026">
    <property type="protein sequence ID" value="KAI3804346.1"/>
    <property type="molecule type" value="Genomic_DNA"/>
</dbReference>
<dbReference type="Proteomes" id="UP001056120">
    <property type="component" value="Linkage Group LG09"/>
</dbReference>
<protein>
    <submittedName>
        <fullName evidence="1">Uncharacterized protein</fullName>
    </submittedName>
</protein>
<sequence length="338" mass="38765">MECDGIESVDLQEEKGAKKAEANRERKDRAIAWQYFTKLKQLSIDGKTQCLCNKCKYLILYDSTQAALVKHELPLSFVDYTGFRELFTYLQPDVNIITRNIVKSDLLKMYKREKEKVKNMLIESPERLCLTSDLWTSIANDGEYNNVEAYLHSTFNEYVMSDAGNDSFTTSNVASSPNATNEFNDTRDDSTCAYGVRARLKLRFARNSEVDMLAFGKANEFRYPILTKMARDFLTIPISTVVSESTFSASGRILDQHRSSLSKDTVEALICTKDWLFADCCSNEVNLNELTEDVMFHDIIHESNASNLVRAIVCMFETKDRRRKTRRNLELSLMDVLI</sequence>
<name>A0ACB9IA30_9ASTR</name>
<proteinExistence type="predicted"/>